<dbReference type="PANTHER" id="PTHR48174">
    <property type="entry name" value="DUF946 FAMILY PROTEIN"/>
    <property type="match status" value="1"/>
</dbReference>
<dbReference type="PANTHER" id="PTHR48174:SF5">
    <property type="entry name" value="VACUOLAR PROTEIN SORTING-ASSOCIATED PROTEIN 62"/>
    <property type="match status" value="1"/>
</dbReference>
<dbReference type="EMBL" id="JAQJAN010000013">
    <property type="protein sequence ID" value="KAJ5712290.1"/>
    <property type="molecule type" value="Genomic_DNA"/>
</dbReference>
<organism evidence="2 3">
    <name type="scientific">Penicillium malachiteum</name>
    <dbReference type="NCBI Taxonomy" id="1324776"/>
    <lineage>
        <taxon>Eukaryota</taxon>
        <taxon>Fungi</taxon>
        <taxon>Dikarya</taxon>
        <taxon>Ascomycota</taxon>
        <taxon>Pezizomycotina</taxon>
        <taxon>Eurotiomycetes</taxon>
        <taxon>Eurotiomycetidae</taxon>
        <taxon>Eurotiales</taxon>
        <taxon>Aspergillaceae</taxon>
        <taxon>Penicillium</taxon>
    </lineage>
</organism>
<feature type="chain" id="PRO_5042090083" description="Vacuolar protein sorting-associated protein 62" evidence="1">
    <location>
        <begin position="25"/>
        <end position="335"/>
    </location>
</feature>
<dbReference type="AlphaFoldDB" id="A0AAD6HF69"/>
<dbReference type="Proteomes" id="UP001215712">
    <property type="component" value="Unassembled WGS sequence"/>
</dbReference>
<keyword evidence="1" id="KW-0732">Signal</keyword>
<evidence type="ECO:0000313" key="2">
    <source>
        <dbReference type="EMBL" id="KAJ5712290.1"/>
    </source>
</evidence>
<protein>
    <recommendedName>
        <fullName evidence="4">Vacuolar protein sorting-associated protein 62</fullName>
    </recommendedName>
</protein>
<evidence type="ECO:0000256" key="1">
    <source>
        <dbReference type="SAM" id="SignalP"/>
    </source>
</evidence>
<keyword evidence="3" id="KW-1185">Reference proteome</keyword>
<evidence type="ECO:0008006" key="4">
    <source>
        <dbReference type="Google" id="ProtNLM"/>
    </source>
</evidence>
<gene>
    <name evidence="2" type="ORF">N7493_008758</name>
</gene>
<evidence type="ECO:0000313" key="3">
    <source>
        <dbReference type="Proteomes" id="UP001215712"/>
    </source>
</evidence>
<accession>A0AAD6HF69</accession>
<proteinExistence type="predicted"/>
<reference evidence="2" key="1">
    <citation type="journal article" date="2023" name="IMA Fungus">
        <title>Comparative genomic study of the Penicillium genus elucidates a diverse pangenome and 15 lateral gene transfer events.</title>
        <authorList>
            <person name="Petersen C."/>
            <person name="Sorensen T."/>
            <person name="Nielsen M.R."/>
            <person name="Sondergaard T.E."/>
            <person name="Sorensen J.L."/>
            <person name="Fitzpatrick D.A."/>
            <person name="Frisvad J.C."/>
            <person name="Nielsen K.L."/>
        </authorList>
    </citation>
    <scope>NUCLEOTIDE SEQUENCE</scope>
    <source>
        <strain evidence="2">IBT 17514</strain>
    </source>
</reference>
<sequence>MRLVSCSTVIFTPLFALFLPQTAASSQTTLRVPPKIPQYVYEYAPLVWLYSTDSYRPSDLQQQLDHTIPEVNWTAIPGAPIPLTLNNLDQLNSLGNTSVYLTTHDGIAQEPQPSWWDGITPDREGRTRDGTGCAIVVVDHGSGNIDAFYFYFYAEHNMIRFANGKPQAMWFSQHASGQAFTYKALEKKGKRPYAYSANGTHANYAVAGQHDHTIPGLNLPTGLLLDYTDKGILWDPTLNAYAYTYDQSTGKFTGDGESPVAWLNFNGRWGDAQPPGEPSIFGEAKYVAGPNGPKFKTLNRKKVCPSTPCIVLPFRIWAEGAGAELECDSEFVDLV</sequence>
<comment type="caution">
    <text evidence="2">The sequence shown here is derived from an EMBL/GenBank/DDBJ whole genome shotgun (WGS) entry which is preliminary data.</text>
</comment>
<name>A0AAD6HF69_9EURO</name>
<feature type="signal peptide" evidence="1">
    <location>
        <begin position="1"/>
        <end position="24"/>
    </location>
</feature>
<reference evidence="2" key="2">
    <citation type="submission" date="2023-01" db="EMBL/GenBank/DDBJ databases">
        <authorList>
            <person name="Petersen C."/>
        </authorList>
    </citation>
    <scope>NUCLEOTIDE SEQUENCE</scope>
    <source>
        <strain evidence="2">IBT 17514</strain>
    </source>
</reference>